<dbReference type="Proteomes" id="UP000018144">
    <property type="component" value="Unassembled WGS sequence"/>
</dbReference>
<evidence type="ECO:0000313" key="2">
    <source>
        <dbReference type="Proteomes" id="UP000018144"/>
    </source>
</evidence>
<name>U4LLN2_PYROM</name>
<dbReference type="AlphaFoldDB" id="U4LLN2"/>
<sequence>MSRTGRAVLQLMPFSPLDVLREPLQQTSAALINFRSPLASFYERVGSFVFYCFATKTDALRDRDLLYFSKLERLSELN</sequence>
<organism evidence="1 2">
    <name type="scientific">Pyronema omphalodes (strain CBS 100304)</name>
    <name type="common">Pyronema confluens</name>
    <dbReference type="NCBI Taxonomy" id="1076935"/>
    <lineage>
        <taxon>Eukaryota</taxon>
        <taxon>Fungi</taxon>
        <taxon>Dikarya</taxon>
        <taxon>Ascomycota</taxon>
        <taxon>Pezizomycotina</taxon>
        <taxon>Pezizomycetes</taxon>
        <taxon>Pezizales</taxon>
        <taxon>Pyronemataceae</taxon>
        <taxon>Pyronema</taxon>
    </lineage>
</organism>
<dbReference type="EMBL" id="HF935997">
    <property type="protein sequence ID" value="CCX33044.1"/>
    <property type="molecule type" value="Genomic_DNA"/>
</dbReference>
<accession>U4LLN2</accession>
<proteinExistence type="predicted"/>
<gene>
    <name evidence="1" type="ORF">PCON_14073</name>
</gene>
<keyword evidence="2" id="KW-1185">Reference proteome</keyword>
<reference evidence="1 2" key="1">
    <citation type="journal article" date="2013" name="PLoS Genet.">
        <title>The genome and development-dependent transcriptomes of Pyronema confluens: a window into fungal evolution.</title>
        <authorList>
            <person name="Traeger S."/>
            <person name="Altegoer F."/>
            <person name="Freitag M."/>
            <person name="Gabaldon T."/>
            <person name="Kempken F."/>
            <person name="Kumar A."/>
            <person name="Marcet-Houben M."/>
            <person name="Poggeler S."/>
            <person name="Stajich J.E."/>
            <person name="Nowrousian M."/>
        </authorList>
    </citation>
    <scope>NUCLEOTIDE SEQUENCE [LARGE SCALE GENOMIC DNA]</scope>
    <source>
        <strain evidence="2">CBS 100304</strain>
        <tissue evidence="1">Vegetative mycelium</tissue>
    </source>
</reference>
<protein>
    <submittedName>
        <fullName evidence="1">Uncharacterized protein</fullName>
    </submittedName>
</protein>
<evidence type="ECO:0000313" key="1">
    <source>
        <dbReference type="EMBL" id="CCX33044.1"/>
    </source>
</evidence>